<dbReference type="GO" id="GO:0000447">
    <property type="term" value="P:endonucleolytic cleavage in ITS1 to separate SSU-rRNA from 5.8S rRNA and LSU-rRNA from tricistronic rRNA transcript (SSU-rRNA, 5.8S rRNA, LSU-rRNA)"/>
    <property type="evidence" value="ECO:0007669"/>
    <property type="project" value="TreeGrafter"/>
</dbReference>
<accession>B6AA51</accession>
<keyword evidence="3" id="KW-0863">Zinc-finger</keyword>
<dbReference type="VEuPathDB" id="CryptoDB:CMU_041640"/>
<dbReference type="Pfam" id="PF12936">
    <property type="entry name" value="Kri1_C"/>
    <property type="match status" value="1"/>
</dbReference>
<gene>
    <name evidence="7" type="ORF">CMU_041640</name>
</gene>
<dbReference type="RefSeq" id="XP_002139441.1">
    <property type="nucleotide sequence ID" value="XM_002139405.1"/>
</dbReference>
<dbReference type="AlphaFoldDB" id="B6AA51"/>
<dbReference type="GeneID" id="6994484"/>
<evidence type="ECO:0000256" key="5">
    <source>
        <dbReference type="SAM" id="Coils"/>
    </source>
</evidence>
<evidence type="ECO:0000256" key="2">
    <source>
        <dbReference type="ARBA" id="ARBA00022723"/>
    </source>
</evidence>
<comment type="similarity">
    <text evidence="1">Belongs to the KRI1 family.</text>
</comment>
<dbReference type="OrthoDB" id="10252032at2759"/>
<evidence type="ECO:0000256" key="3">
    <source>
        <dbReference type="ARBA" id="ARBA00022771"/>
    </source>
</evidence>
<dbReference type="OMA" id="WDNYDPR"/>
<dbReference type="STRING" id="441375.B6AA51"/>
<dbReference type="InterPro" id="IPR024626">
    <property type="entry name" value="Kri1-like_C"/>
</dbReference>
<dbReference type="GO" id="GO:0005730">
    <property type="term" value="C:nucleolus"/>
    <property type="evidence" value="ECO:0007669"/>
    <property type="project" value="TreeGrafter"/>
</dbReference>
<sequence length="631" mass="74629">MDLLDSGNFSEDNLTTLKVNEDYKKKYDEKKRKEALAKAKDLLAKTVEDFSESDTSSSDEDEYGELLKPNIQIKILDTLCRIKKRDPSIYDHKNIIFSDSDDDSTEVEKIDKKKKPYLYKDYEREAILEEMNESGEKQRKVRKLEYNREQEEIKQAFLEAAKGLDNEDEGSEELLVQRKGTQDKDMSEGMNSADFVSTNTEVKDPMETLNRYWGPEEELDENEKFLRNFILREEWKDFNNKECLNNEEVFDINIEKEDEEYCEIAEQFEHIYNFRYEEPDLGTQIQGYTRNIPSLRKVDDRRKQKRLEKKERKAQEKLAMAEELKQLKNWKKQEIFEKIKKIREISDNKNITDEVLDLESEFDPIKHDQQMAKLFDSDYNSNQEILSLEELLNSDIEEHDKNTMETKIRNVAGNFSEHNIGKEFEKRIEDDLDDKYEWWQCDQCLRGIPPGNKKFDCTTCENYTLCKMCCKIVNHEHPLKKNKVPKHANLPEGITNLSRGMTDAVEKLMDEYYGLDYEDIIGGDLRVRFKYSKVDKEDFGITLNELLELDDKELNRRVSLKALAPYRENINRYIRDFKNGNKSSFKLAQKNKKLKTEHILPSNVNIHRLEAYGISFEDTKGSKKNKQKKSY</sequence>
<protein>
    <submittedName>
        <fullName evidence="7">Krr1 family protein</fullName>
    </submittedName>
</protein>
<dbReference type="PANTHER" id="PTHR14490">
    <property type="entry name" value="ZINC FINGER, ZZ TYPE"/>
    <property type="match status" value="1"/>
</dbReference>
<feature type="domain" description="Kri1-like C-terminal" evidence="6">
    <location>
        <begin position="504"/>
        <end position="582"/>
    </location>
</feature>
<reference evidence="7" key="1">
    <citation type="submission" date="2008-06" db="EMBL/GenBank/DDBJ databases">
        <authorList>
            <person name="Lorenzi H."/>
            <person name="Inman J."/>
            <person name="Miller J."/>
            <person name="Schobel S."/>
            <person name="Amedeo P."/>
            <person name="Caler E.V."/>
            <person name="da Silva J."/>
        </authorList>
    </citation>
    <scope>NUCLEOTIDE SEQUENCE [LARGE SCALE GENOMIC DNA]</scope>
    <source>
        <strain evidence="7">RN66</strain>
    </source>
</reference>
<evidence type="ECO:0000313" key="7">
    <source>
        <dbReference type="EMBL" id="EEA05092.1"/>
    </source>
</evidence>
<evidence type="ECO:0000256" key="4">
    <source>
        <dbReference type="ARBA" id="ARBA00022833"/>
    </source>
</evidence>
<feature type="coiled-coil region" evidence="5">
    <location>
        <begin position="304"/>
        <end position="333"/>
    </location>
</feature>
<name>B6AA51_CRYMR</name>
<organism evidence="7 8">
    <name type="scientific">Cryptosporidium muris (strain RN66)</name>
    <dbReference type="NCBI Taxonomy" id="441375"/>
    <lineage>
        <taxon>Eukaryota</taxon>
        <taxon>Sar</taxon>
        <taxon>Alveolata</taxon>
        <taxon>Apicomplexa</taxon>
        <taxon>Conoidasida</taxon>
        <taxon>Coccidia</taxon>
        <taxon>Eucoccidiorida</taxon>
        <taxon>Eimeriorina</taxon>
        <taxon>Cryptosporidiidae</taxon>
        <taxon>Cryptosporidium</taxon>
    </lineage>
</organism>
<keyword evidence="8" id="KW-1185">Reference proteome</keyword>
<dbReference type="Proteomes" id="UP000001460">
    <property type="component" value="Unassembled WGS sequence"/>
</dbReference>
<dbReference type="EMBL" id="DS989726">
    <property type="protein sequence ID" value="EEA05092.1"/>
    <property type="molecule type" value="Genomic_DNA"/>
</dbReference>
<dbReference type="Pfam" id="PF05178">
    <property type="entry name" value="Kri1"/>
    <property type="match status" value="1"/>
</dbReference>
<dbReference type="eggNOG" id="KOG2409">
    <property type="taxonomic scope" value="Eukaryota"/>
</dbReference>
<evidence type="ECO:0000313" key="8">
    <source>
        <dbReference type="Proteomes" id="UP000001460"/>
    </source>
</evidence>
<keyword evidence="2" id="KW-0479">Metal-binding</keyword>
<evidence type="ECO:0000256" key="1">
    <source>
        <dbReference type="ARBA" id="ARBA00007473"/>
    </source>
</evidence>
<evidence type="ECO:0000259" key="6">
    <source>
        <dbReference type="Pfam" id="PF12936"/>
    </source>
</evidence>
<proteinExistence type="inferred from homology"/>
<keyword evidence="5" id="KW-0175">Coiled coil</keyword>
<dbReference type="InterPro" id="IPR018034">
    <property type="entry name" value="Kri1"/>
</dbReference>
<dbReference type="PANTHER" id="PTHR14490:SF5">
    <property type="entry name" value="PROTEIN KRI1 HOMOLOG"/>
    <property type="match status" value="1"/>
</dbReference>
<keyword evidence="4" id="KW-0862">Zinc</keyword>
<dbReference type="InterPro" id="IPR043145">
    <property type="entry name" value="Znf_ZZ_sf"/>
</dbReference>
<dbReference type="GO" id="GO:0008270">
    <property type="term" value="F:zinc ion binding"/>
    <property type="evidence" value="ECO:0007669"/>
    <property type="project" value="UniProtKB-KW"/>
</dbReference>
<dbReference type="SUPFAM" id="SSF57850">
    <property type="entry name" value="RING/U-box"/>
    <property type="match status" value="1"/>
</dbReference>
<dbReference type="Gene3D" id="3.30.60.90">
    <property type="match status" value="1"/>
</dbReference>
<dbReference type="GO" id="GO:0030686">
    <property type="term" value="C:90S preribosome"/>
    <property type="evidence" value="ECO:0007669"/>
    <property type="project" value="TreeGrafter"/>
</dbReference>